<accession>A0A5N8WJB5</accession>
<protein>
    <submittedName>
        <fullName evidence="2">Uncharacterized protein</fullName>
    </submittedName>
</protein>
<name>A0A5N8WJB5_9ACTN</name>
<evidence type="ECO:0000313" key="3">
    <source>
        <dbReference type="Proteomes" id="UP000373149"/>
    </source>
</evidence>
<sequence>MPLFSQNRPPKIVRQSPVKSDTLDVTVSTIRIARGNYNTVIFDNHADKRHAGFFLGGYAIDHSSQRAETREAAMDQHREALYAARTEEPFPPRGGHDESCAYISGMTTRCTCSTEGGVR</sequence>
<evidence type="ECO:0000313" key="1">
    <source>
        <dbReference type="EMBL" id="MPY47063.1"/>
    </source>
</evidence>
<reference evidence="2 3" key="1">
    <citation type="submission" date="2019-09" db="EMBL/GenBank/DDBJ databases">
        <authorList>
            <person name="Duangmal K."/>
            <person name="Teo W.F.A."/>
            <person name="Lipun K."/>
        </authorList>
    </citation>
    <scope>NUCLEOTIDE SEQUENCE [LARGE SCALE GENOMIC DNA]</scope>
    <source>
        <strain evidence="2 3">K1PN6</strain>
    </source>
</reference>
<proteinExistence type="predicted"/>
<dbReference type="RefSeq" id="WP_152857841.1">
    <property type="nucleotide sequence ID" value="NZ_VMNX01000001.1"/>
</dbReference>
<keyword evidence="3" id="KW-1185">Reference proteome</keyword>
<gene>
    <name evidence="1" type="ORF">FPZ41_00110</name>
    <name evidence="2" type="ORF">FPZ41_00815</name>
</gene>
<comment type="caution">
    <text evidence="2">The sequence shown here is derived from an EMBL/GenBank/DDBJ whole genome shotgun (WGS) entry which is preliminary data.</text>
</comment>
<evidence type="ECO:0000313" key="2">
    <source>
        <dbReference type="EMBL" id="MPY47202.1"/>
    </source>
</evidence>
<organism evidence="2 3">
    <name type="scientific">Streptomyces acidicola</name>
    <dbReference type="NCBI Taxonomy" id="2596892"/>
    <lineage>
        <taxon>Bacteria</taxon>
        <taxon>Bacillati</taxon>
        <taxon>Actinomycetota</taxon>
        <taxon>Actinomycetes</taxon>
        <taxon>Kitasatosporales</taxon>
        <taxon>Streptomycetaceae</taxon>
        <taxon>Streptomyces</taxon>
    </lineage>
</organism>
<dbReference type="Proteomes" id="UP000373149">
    <property type="component" value="Unassembled WGS sequence"/>
</dbReference>
<dbReference type="EMBL" id="VMNX01000001">
    <property type="protein sequence ID" value="MPY47202.1"/>
    <property type="molecule type" value="Genomic_DNA"/>
</dbReference>
<dbReference type="EMBL" id="VMNX01000001">
    <property type="protein sequence ID" value="MPY47063.1"/>
    <property type="molecule type" value="Genomic_DNA"/>
</dbReference>
<dbReference type="AlphaFoldDB" id="A0A5N8WJB5"/>